<proteinExistence type="inferred from homology"/>
<gene>
    <name evidence="2" type="ORF">CKO25_17655</name>
</gene>
<evidence type="ECO:0000313" key="2">
    <source>
        <dbReference type="EMBL" id="MBK1646438.1"/>
    </source>
</evidence>
<reference evidence="2 3" key="1">
    <citation type="journal article" date="2020" name="Microorganisms">
        <title>Osmotic Adaptation and Compatible Solute Biosynthesis of Phototrophic Bacteria as Revealed from Genome Analyses.</title>
        <authorList>
            <person name="Imhoff J.F."/>
            <person name="Rahn T."/>
            <person name="Kunzel S."/>
            <person name="Keller A."/>
            <person name="Neulinger S.C."/>
        </authorList>
    </citation>
    <scope>NUCLEOTIDE SEQUENCE [LARGE SCALE GENOMIC DNA]</scope>
    <source>
        <strain evidence="2 3">DSM 21303</strain>
    </source>
</reference>
<dbReference type="InterPro" id="IPR043129">
    <property type="entry name" value="ATPase_NBD"/>
</dbReference>
<accession>A0A9X0WKV7</accession>
<keyword evidence="3" id="KW-1185">Reference proteome</keyword>
<dbReference type="Proteomes" id="UP001138802">
    <property type="component" value="Unassembled WGS sequence"/>
</dbReference>
<dbReference type="AlphaFoldDB" id="A0A9X0WKV7"/>
<evidence type="ECO:0000256" key="1">
    <source>
        <dbReference type="ARBA" id="ARBA00006479"/>
    </source>
</evidence>
<evidence type="ECO:0000313" key="3">
    <source>
        <dbReference type="Proteomes" id="UP001138802"/>
    </source>
</evidence>
<dbReference type="EMBL" id="NRSD01000025">
    <property type="protein sequence ID" value="MBK1646438.1"/>
    <property type="molecule type" value="Genomic_DNA"/>
</dbReference>
<name>A0A9X0WKV7_9GAMM</name>
<dbReference type="InterPro" id="IPR000600">
    <property type="entry name" value="ROK"/>
</dbReference>
<comment type="caution">
    <text evidence="2">The sequence shown here is derived from an EMBL/GenBank/DDBJ whole genome shotgun (WGS) entry which is preliminary data.</text>
</comment>
<dbReference type="PANTHER" id="PTHR18964:SF149">
    <property type="entry name" value="BIFUNCTIONAL UDP-N-ACETYLGLUCOSAMINE 2-EPIMERASE_N-ACETYLMANNOSAMINE KINASE"/>
    <property type="match status" value="1"/>
</dbReference>
<sequence length="226" mass="24668">MLAIDVGGTHVKILASEQSEHREFESGPALTATMMVEKVRALAQDWTYERVTIGYPGPVLHNRPVAEPHNLSSGWVAFNYEDAFAKPVKIMNDAAMQALGSYQGGKMLFLGFGTGLGSTMIVEGYLEPMELGHLPYRKGTYEDYVGLRGLKAHGKKKWRVYVADVVARLVAALEPDDVVLGGGNAKRLTELPTGCRLGDNANAFVGGFRVWRSNDRPHGSECLDTS</sequence>
<protein>
    <submittedName>
        <fullName evidence="2">ROK family protein</fullName>
    </submittedName>
</protein>
<organism evidence="2 3">
    <name type="scientific">Thiocapsa imhoffii</name>
    <dbReference type="NCBI Taxonomy" id="382777"/>
    <lineage>
        <taxon>Bacteria</taxon>
        <taxon>Pseudomonadati</taxon>
        <taxon>Pseudomonadota</taxon>
        <taxon>Gammaproteobacteria</taxon>
        <taxon>Chromatiales</taxon>
        <taxon>Chromatiaceae</taxon>
        <taxon>Thiocapsa</taxon>
    </lineage>
</organism>
<dbReference type="SUPFAM" id="SSF53067">
    <property type="entry name" value="Actin-like ATPase domain"/>
    <property type="match status" value="1"/>
</dbReference>
<dbReference type="Gene3D" id="3.30.420.40">
    <property type="match status" value="2"/>
</dbReference>
<dbReference type="Pfam" id="PF00480">
    <property type="entry name" value="ROK"/>
    <property type="match status" value="1"/>
</dbReference>
<comment type="similarity">
    <text evidence="1">Belongs to the ROK (NagC/XylR) family.</text>
</comment>
<dbReference type="PANTHER" id="PTHR18964">
    <property type="entry name" value="ROK (REPRESSOR, ORF, KINASE) FAMILY"/>
    <property type="match status" value="1"/>
</dbReference>